<feature type="domain" description="PilZ" evidence="2">
    <location>
        <begin position="48"/>
        <end position="125"/>
    </location>
</feature>
<dbReference type="Proteomes" id="UP000663722">
    <property type="component" value="Chromosome"/>
</dbReference>
<dbReference type="KEGG" id="dmm:dnm_059340"/>
<name>A0A975GQH7_9BACT</name>
<dbReference type="AlphaFoldDB" id="A0A975GQH7"/>
<evidence type="ECO:0000313" key="4">
    <source>
        <dbReference type="Proteomes" id="UP000663722"/>
    </source>
</evidence>
<feature type="coiled-coil region" evidence="1">
    <location>
        <begin position="1"/>
        <end position="42"/>
    </location>
</feature>
<dbReference type="GO" id="GO:0035438">
    <property type="term" value="F:cyclic-di-GMP binding"/>
    <property type="evidence" value="ECO:0007669"/>
    <property type="project" value="InterPro"/>
</dbReference>
<keyword evidence="1" id="KW-0175">Coiled coil</keyword>
<proteinExistence type="predicted"/>
<evidence type="ECO:0000259" key="2">
    <source>
        <dbReference type="Pfam" id="PF07238"/>
    </source>
</evidence>
<keyword evidence="4" id="KW-1185">Reference proteome</keyword>
<dbReference type="EMBL" id="CP061800">
    <property type="protein sequence ID" value="QTA89877.1"/>
    <property type="molecule type" value="Genomic_DNA"/>
</dbReference>
<reference evidence="3" key="1">
    <citation type="journal article" date="2021" name="Microb. Physiol.">
        <title>Proteogenomic Insights into the Physiology of Marine, Sulfate-Reducing, Filamentous Desulfonema limicola and Desulfonema magnum.</title>
        <authorList>
            <person name="Schnaars V."/>
            <person name="Wohlbrand L."/>
            <person name="Scheve S."/>
            <person name="Hinrichs C."/>
            <person name="Reinhardt R."/>
            <person name="Rabus R."/>
        </authorList>
    </citation>
    <scope>NUCLEOTIDE SEQUENCE</scope>
    <source>
        <strain evidence="3">4be13</strain>
    </source>
</reference>
<accession>A0A975GQH7</accession>
<gene>
    <name evidence="3" type="ORF">dnm_059340</name>
</gene>
<dbReference type="InterPro" id="IPR009875">
    <property type="entry name" value="PilZ_domain"/>
</dbReference>
<dbReference type="RefSeq" id="WP_207678322.1">
    <property type="nucleotide sequence ID" value="NZ_CP061800.1"/>
</dbReference>
<evidence type="ECO:0000313" key="3">
    <source>
        <dbReference type="EMBL" id="QTA89877.1"/>
    </source>
</evidence>
<organism evidence="3 4">
    <name type="scientific">Desulfonema magnum</name>
    <dbReference type="NCBI Taxonomy" id="45655"/>
    <lineage>
        <taxon>Bacteria</taxon>
        <taxon>Pseudomonadati</taxon>
        <taxon>Thermodesulfobacteriota</taxon>
        <taxon>Desulfobacteria</taxon>
        <taxon>Desulfobacterales</taxon>
        <taxon>Desulfococcaceae</taxon>
        <taxon>Desulfonema</taxon>
    </lineage>
</organism>
<protein>
    <submittedName>
        <fullName evidence="3">PilZ domain-containing protein</fullName>
    </submittedName>
</protein>
<dbReference type="Pfam" id="PF07238">
    <property type="entry name" value="PilZ"/>
    <property type="match status" value="1"/>
</dbReference>
<evidence type="ECO:0000256" key="1">
    <source>
        <dbReference type="SAM" id="Coils"/>
    </source>
</evidence>
<sequence>MEIYQKTKTELIEQLELMRHQMAELESKIIQLESDENKNSNKPITRPPRRRLHADIEFIADFDIIRAKGINISEGGICFELCEDLPFEMQFELEDELHQHRAHLIWVKRLSNGRYRFGFEFVPPEPYPQF</sequence>